<feature type="region of interest" description="Disordered" evidence="2">
    <location>
        <begin position="930"/>
        <end position="950"/>
    </location>
</feature>
<feature type="compositionally biased region" description="Polar residues" evidence="2">
    <location>
        <begin position="455"/>
        <end position="467"/>
    </location>
</feature>
<keyword evidence="1" id="KW-0040">ANK repeat</keyword>
<dbReference type="AlphaFoldDB" id="X6P046"/>
<dbReference type="Pfam" id="PF12796">
    <property type="entry name" value="Ank_2"/>
    <property type="match status" value="1"/>
</dbReference>
<gene>
    <name evidence="4" type="ORF">RFI_05500</name>
</gene>
<comment type="caution">
    <text evidence="4">The sequence shown here is derived from an EMBL/GenBank/DDBJ whole genome shotgun (WGS) entry which is preliminary data.</text>
</comment>
<dbReference type="SUPFAM" id="SSF48403">
    <property type="entry name" value="Ankyrin repeat"/>
    <property type="match status" value="1"/>
</dbReference>
<evidence type="ECO:0000256" key="2">
    <source>
        <dbReference type="SAM" id="MobiDB-lite"/>
    </source>
</evidence>
<keyword evidence="5" id="KW-1185">Reference proteome</keyword>
<evidence type="ECO:0000256" key="1">
    <source>
        <dbReference type="PROSITE-ProRule" id="PRU00023"/>
    </source>
</evidence>
<sequence>MKIGCNTWLTVSWHESIGPLICFSLLCCVHIYIHIFIIKISFLHTFECNCRHEIEQLKNFSGGHKINYSKMEICPLLGSNMVYDFSETSIKPKKKSININIYLYLYLYLYLCIYAPINKNKSKLAASVLVLEKKPELVEIQMGETCGLVSIHAVVQLMQACQDRVQLTDISDKSFPWQSCINLAAAEGRDIRIGSYAYLLNRPQPLLVAVTNSGFDKDGNIFRLLLQNGYIDVNLMDEKGQSVVFHLVKQMNYKQLNQLFSICKKKNDESFDKIRVFYSDQRKYDIIDTRNSSQLPSGRVAVAVTVSSLSRSSSLNNVVQVIRKPTVNFWVYEMLLENGADPNFMCHEKSPLCHALEMREQEVKCRNLCACVYNTNFKNKKKLHQSHQLYYNHIQTNKDAGNTNTKWCTMTDKMDRPKIEETKMRSKEHSSEKWKTTRELTMIFTDNPRKAANSAHMNDGSNSPEVSKSTEHEVQLVSSASVVNHHHQQQQQQQQQQQTQTRMVVTDHSKDKLIKTFTPPKGSILPQDSFGLRKRLNASQLSEKESKQKSETVRSIDKSFQFTAAVSDTANPKDSDIEPEPEAEAEVKVEAEAEVEAEVEAEAEAEAEDETETGIESETETKTETEITIEDRKNKEEEEEEEEEEEYLDNFVEIQPQSTRIHAPMTPSHWTFNPETMSPMVSREEKEEGEEEYKQNDTVTFNDQEEQQIMRTVGNEKDTSFFKAFKLLTLSSHIMDTAIVNAVGDNPLHLLCRDHHDDRYLTKKLSYLLAYCEEWKFIKNKNGEIPLHYALRYQHGDMLDLLLQTQHSLDTESVRRQLVTVFAEDTNVSYVWKWICDEAHTVANFKAKEKINFPFDFKQSVHHIQTLCQLSSALKLADGTDFLTYVSDLCQDDENVLQLLEKDFGFTVKRRKHYTKPQVRFAQNPVKPKSTKALSQHLEPQTGAMQMNNH</sequence>
<keyword evidence="3" id="KW-1133">Transmembrane helix</keyword>
<dbReference type="SMART" id="SM00248">
    <property type="entry name" value="ANK"/>
    <property type="match status" value="2"/>
</dbReference>
<feature type="transmembrane region" description="Helical" evidence="3">
    <location>
        <begin position="17"/>
        <end position="37"/>
    </location>
</feature>
<accession>X6P046</accession>
<feature type="region of interest" description="Disordered" evidence="2">
    <location>
        <begin position="451"/>
        <end position="508"/>
    </location>
</feature>
<dbReference type="PROSITE" id="PS50297">
    <property type="entry name" value="ANK_REP_REGION"/>
    <property type="match status" value="1"/>
</dbReference>
<feature type="repeat" description="ANK" evidence="1">
    <location>
        <begin position="782"/>
        <end position="814"/>
    </location>
</feature>
<keyword evidence="3" id="KW-0472">Membrane</keyword>
<dbReference type="Gene3D" id="1.25.40.20">
    <property type="entry name" value="Ankyrin repeat-containing domain"/>
    <property type="match status" value="2"/>
</dbReference>
<evidence type="ECO:0000256" key="3">
    <source>
        <dbReference type="SAM" id="Phobius"/>
    </source>
</evidence>
<feature type="compositionally biased region" description="Low complexity" evidence="2">
    <location>
        <begin position="489"/>
        <end position="501"/>
    </location>
</feature>
<evidence type="ECO:0000313" key="5">
    <source>
        <dbReference type="Proteomes" id="UP000023152"/>
    </source>
</evidence>
<feature type="transmembrane region" description="Helical" evidence="3">
    <location>
        <begin position="99"/>
        <end position="117"/>
    </location>
</feature>
<dbReference type="EMBL" id="ASPP01004811">
    <property type="protein sequence ID" value="ETO31621.1"/>
    <property type="molecule type" value="Genomic_DNA"/>
</dbReference>
<feature type="region of interest" description="Disordered" evidence="2">
    <location>
        <begin position="564"/>
        <end position="646"/>
    </location>
</feature>
<dbReference type="InterPro" id="IPR002110">
    <property type="entry name" value="Ankyrin_rpt"/>
</dbReference>
<keyword evidence="3" id="KW-0812">Transmembrane</keyword>
<organism evidence="4 5">
    <name type="scientific">Reticulomyxa filosa</name>
    <dbReference type="NCBI Taxonomy" id="46433"/>
    <lineage>
        <taxon>Eukaryota</taxon>
        <taxon>Sar</taxon>
        <taxon>Rhizaria</taxon>
        <taxon>Retaria</taxon>
        <taxon>Foraminifera</taxon>
        <taxon>Monothalamids</taxon>
        <taxon>Reticulomyxidae</taxon>
        <taxon>Reticulomyxa</taxon>
    </lineage>
</organism>
<protein>
    <submittedName>
        <fullName evidence="4">Uncharacterized protein</fullName>
    </submittedName>
</protein>
<dbReference type="Proteomes" id="UP000023152">
    <property type="component" value="Unassembled WGS sequence"/>
</dbReference>
<dbReference type="PROSITE" id="PS50088">
    <property type="entry name" value="ANK_REPEAT"/>
    <property type="match status" value="1"/>
</dbReference>
<dbReference type="InterPro" id="IPR036770">
    <property type="entry name" value="Ankyrin_rpt-contain_sf"/>
</dbReference>
<feature type="non-terminal residue" evidence="4">
    <location>
        <position position="950"/>
    </location>
</feature>
<name>X6P046_RETFI</name>
<reference evidence="4 5" key="1">
    <citation type="journal article" date="2013" name="Curr. Biol.">
        <title>The Genome of the Foraminiferan Reticulomyxa filosa.</title>
        <authorList>
            <person name="Glockner G."/>
            <person name="Hulsmann N."/>
            <person name="Schleicher M."/>
            <person name="Noegel A.A."/>
            <person name="Eichinger L."/>
            <person name="Gallinger C."/>
            <person name="Pawlowski J."/>
            <person name="Sierra R."/>
            <person name="Euteneuer U."/>
            <person name="Pillet L."/>
            <person name="Moustafa A."/>
            <person name="Platzer M."/>
            <person name="Groth M."/>
            <person name="Szafranski K."/>
            <person name="Schliwa M."/>
        </authorList>
    </citation>
    <scope>NUCLEOTIDE SEQUENCE [LARGE SCALE GENOMIC DNA]</scope>
</reference>
<evidence type="ECO:0000313" key="4">
    <source>
        <dbReference type="EMBL" id="ETO31621.1"/>
    </source>
</evidence>
<feature type="compositionally biased region" description="Acidic residues" evidence="2">
    <location>
        <begin position="637"/>
        <end position="646"/>
    </location>
</feature>
<feature type="compositionally biased region" description="Basic and acidic residues" evidence="2">
    <location>
        <begin position="619"/>
        <end position="636"/>
    </location>
</feature>
<feature type="compositionally biased region" description="Acidic residues" evidence="2">
    <location>
        <begin position="592"/>
        <end position="618"/>
    </location>
</feature>
<proteinExistence type="predicted"/>